<organism evidence="4 5">
    <name type="scientific">Camelina sativa</name>
    <name type="common">False flax</name>
    <name type="synonym">Myagrum sativum</name>
    <dbReference type="NCBI Taxonomy" id="90675"/>
    <lineage>
        <taxon>Eukaryota</taxon>
        <taxon>Viridiplantae</taxon>
        <taxon>Streptophyta</taxon>
        <taxon>Embryophyta</taxon>
        <taxon>Tracheophyta</taxon>
        <taxon>Spermatophyta</taxon>
        <taxon>Magnoliopsida</taxon>
        <taxon>eudicotyledons</taxon>
        <taxon>Gunneridae</taxon>
        <taxon>Pentapetalae</taxon>
        <taxon>rosids</taxon>
        <taxon>malvids</taxon>
        <taxon>Brassicales</taxon>
        <taxon>Brassicaceae</taxon>
        <taxon>Camelineae</taxon>
        <taxon>Camelina</taxon>
    </lineage>
</organism>
<reference evidence="4" key="1">
    <citation type="journal article" date="2014" name="Nat. Commun.">
        <title>The emerging biofuel crop Camelina sativa retains a highly undifferentiated hexaploid genome structure.</title>
        <authorList>
            <person name="Kagale S."/>
            <person name="Koh C."/>
            <person name="Nixon J."/>
            <person name="Bollina V."/>
            <person name="Clarke W.E."/>
            <person name="Tuteja R."/>
            <person name="Spillane C."/>
            <person name="Robinson S.J."/>
            <person name="Links M.G."/>
            <person name="Clarke C."/>
            <person name="Higgins E.E."/>
            <person name="Huebert T."/>
            <person name="Sharpe A.G."/>
            <person name="Parkin I.A."/>
        </authorList>
    </citation>
    <scope>NUCLEOTIDE SEQUENCE [LARGE SCALE GENOMIC DNA]</scope>
    <source>
        <strain evidence="4">cv. DH55</strain>
    </source>
</reference>
<name>A0ABM0Y813_CAMSA</name>
<dbReference type="InterPro" id="IPR054722">
    <property type="entry name" value="PolX-like_BBD"/>
</dbReference>
<feature type="domain" description="Retrovirus-related Pol polyprotein from transposon TNT 1-94-like beta-barrel" evidence="2">
    <location>
        <begin position="330"/>
        <end position="398"/>
    </location>
</feature>
<dbReference type="Pfam" id="PF22936">
    <property type="entry name" value="Pol_BBD"/>
    <property type="match status" value="1"/>
</dbReference>
<proteinExistence type="predicted"/>
<protein>
    <submittedName>
        <fullName evidence="5">Uncharacterized protein LOC104774015</fullName>
    </submittedName>
</protein>
<dbReference type="Pfam" id="PF25597">
    <property type="entry name" value="SH3_retrovirus"/>
    <property type="match status" value="1"/>
</dbReference>
<feature type="domain" description="Retroviral polymerase SH3-like" evidence="3">
    <location>
        <begin position="488"/>
        <end position="540"/>
    </location>
</feature>
<gene>
    <name evidence="5" type="primary">LOC104774015</name>
</gene>
<feature type="compositionally biased region" description="Basic and acidic residues" evidence="1">
    <location>
        <begin position="591"/>
        <end position="606"/>
    </location>
</feature>
<dbReference type="PANTHER" id="PTHR34222">
    <property type="entry name" value="GAG_PRE-INTEGRS DOMAIN-CONTAINING PROTEIN"/>
    <property type="match status" value="1"/>
</dbReference>
<reference evidence="5" key="2">
    <citation type="submission" date="2025-08" db="UniProtKB">
        <authorList>
            <consortium name="RefSeq"/>
        </authorList>
    </citation>
    <scope>IDENTIFICATION</scope>
    <source>
        <tissue evidence="5">Leaf</tissue>
    </source>
</reference>
<dbReference type="Pfam" id="PF14223">
    <property type="entry name" value="Retrotran_gag_2"/>
    <property type="match status" value="1"/>
</dbReference>
<dbReference type="Proteomes" id="UP000694864">
    <property type="component" value="Unplaced"/>
</dbReference>
<evidence type="ECO:0000259" key="2">
    <source>
        <dbReference type="Pfam" id="PF22936"/>
    </source>
</evidence>
<keyword evidence="4" id="KW-1185">Reference proteome</keyword>
<dbReference type="PANTHER" id="PTHR34222:SF33">
    <property type="entry name" value="RETROTRANSPOSON GAG DOMAIN-CONTAINING PROTEIN"/>
    <property type="match status" value="1"/>
</dbReference>
<dbReference type="GeneID" id="104774015"/>
<dbReference type="InterPro" id="IPR057670">
    <property type="entry name" value="SH3_retrovirus"/>
</dbReference>
<feature type="region of interest" description="Disordered" evidence="1">
    <location>
        <begin position="572"/>
        <end position="612"/>
    </location>
</feature>
<evidence type="ECO:0000313" key="4">
    <source>
        <dbReference type="Proteomes" id="UP000694864"/>
    </source>
</evidence>
<sequence length="612" mass="68138">METVKPVVTPVVLKGANYLLWKRTTKTALSGRGLWIHVETDQLPKKANKGDGKEETEEDKEAELEKEAKWFQEDQTVLAILQNSLDAPILEAYSYCETAKELWDTLANVYGNITNLTRVFEVKKAINCLHQEDLEFTKHFGKFRSLWAELEMLRPSTIDPAILNERKEQDKVFGLLLTLNPAFNDLIKHILRGDKLPTLDDVCAQVQKEQGSLGLFSGKEELVMANKGIYKHEERKTAVCDHCKKKGHVKDKCWILHPHLKPAKFKANMSREGTSGQGAEAANQGGATAMIASYGDLVRKSDLEALIKSIAALKESGTTFFASKPSKMLVVDSGASHHMISNPSLLDNIEPALGDVVIANGDRVPVKGIGNLKLFKQNSKAFYMPTFTSNLLSVKKVTHDLNCYTVFGPNSVHFQDIKTGQILGEGDGTGDLYLLEKTSQSSSNPISFTSCLPSNNANALWHARLGHPHSRALELLLPNVSFSSSSWEQRSKLDAKSTKSIFIGYSTTQKGYKCYEPVHGRMYASRDVKFMEGQGYYETKDWNSLKDLSHSTTDRATNLRFLLDHLGVTKQSHSEVPHTAQTLDESTEPPVSHEHRSEDNVVELREPLPGGD</sequence>
<evidence type="ECO:0000256" key="1">
    <source>
        <dbReference type="SAM" id="MobiDB-lite"/>
    </source>
</evidence>
<evidence type="ECO:0000313" key="5">
    <source>
        <dbReference type="RefSeq" id="XP_010496984.1"/>
    </source>
</evidence>
<evidence type="ECO:0000259" key="3">
    <source>
        <dbReference type="Pfam" id="PF25597"/>
    </source>
</evidence>
<accession>A0ABM0Y813</accession>
<dbReference type="RefSeq" id="XP_010496984.1">
    <property type="nucleotide sequence ID" value="XM_010498682.1"/>
</dbReference>